<name>A0A8K1G0G8_9PASS</name>
<proteinExistence type="inferred from homology"/>
<evidence type="ECO:0000256" key="1">
    <source>
        <dbReference type="ARBA" id="ARBA00010879"/>
    </source>
</evidence>
<keyword evidence="4" id="KW-0812">Transmembrane</keyword>
<dbReference type="Pfam" id="PF00078">
    <property type="entry name" value="RVT_1"/>
    <property type="match status" value="1"/>
</dbReference>
<evidence type="ECO:0000256" key="2">
    <source>
        <dbReference type="ARBA" id="ARBA00012180"/>
    </source>
</evidence>
<feature type="compositionally biased region" description="Polar residues" evidence="3">
    <location>
        <begin position="105"/>
        <end position="125"/>
    </location>
</feature>
<feature type="domain" description="Reverse transcriptase" evidence="5">
    <location>
        <begin position="322"/>
        <end position="511"/>
    </location>
</feature>
<evidence type="ECO:0000256" key="3">
    <source>
        <dbReference type="SAM" id="MobiDB-lite"/>
    </source>
</evidence>
<dbReference type="GO" id="GO:0004523">
    <property type="term" value="F:RNA-DNA hybrid ribonuclease activity"/>
    <property type="evidence" value="ECO:0007669"/>
    <property type="project" value="UniProtKB-EC"/>
</dbReference>
<dbReference type="InterPro" id="IPR043128">
    <property type="entry name" value="Rev_trsase/Diguanyl_cyclase"/>
</dbReference>
<feature type="transmembrane region" description="Helical" evidence="4">
    <location>
        <begin position="647"/>
        <end position="669"/>
    </location>
</feature>
<dbReference type="Gene3D" id="3.30.70.270">
    <property type="match status" value="1"/>
</dbReference>
<dbReference type="EMBL" id="SWJQ01001078">
    <property type="protein sequence ID" value="TRZ09400.1"/>
    <property type="molecule type" value="Genomic_DNA"/>
</dbReference>
<evidence type="ECO:0000256" key="4">
    <source>
        <dbReference type="SAM" id="Phobius"/>
    </source>
</evidence>
<gene>
    <name evidence="6" type="ORF">HGM15179_017707</name>
</gene>
<dbReference type="Gene3D" id="1.10.287.210">
    <property type="match status" value="1"/>
</dbReference>
<dbReference type="SUPFAM" id="SSF58069">
    <property type="entry name" value="Virus ectodomain"/>
    <property type="match status" value="1"/>
</dbReference>
<feature type="compositionally biased region" description="Basic and acidic residues" evidence="3">
    <location>
        <begin position="95"/>
        <end position="104"/>
    </location>
</feature>
<dbReference type="InterPro" id="IPR018154">
    <property type="entry name" value="TLV/ENV_coat_polyprotein"/>
</dbReference>
<reference evidence="6" key="1">
    <citation type="submission" date="2019-04" db="EMBL/GenBank/DDBJ databases">
        <title>Genome assembly of Zosterops borbonicus 15179.</title>
        <authorList>
            <person name="Leroy T."/>
            <person name="Anselmetti Y."/>
            <person name="Tilak M.-K."/>
            <person name="Nabholz B."/>
        </authorList>
    </citation>
    <scope>NUCLEOTIDE SEQUENCE</scope>
    <source>
        <strain evidence="6">HGM_15179</strain>
        <tissue evidence="6">Muscle</tissue>
    </source>
</reference>
<keyword evidence="4" id="KW-0472">Membrane</keyword>
<dbReference type="PANTHER" id="PTHR33166">
    <property type="entry name" value="GAG_P30 DOMAIN-CONTAINING PROTEIN"/>
    <property type="match status" value="1"/>
</dbReference>
<dbReference type="OrthoDB" id="8949317at2759"/>
<sequence length="743" mass="84817">MMGDEWGENESEGHNLLPLREVPTAPGVIGFVNVPLNTGDVRAFKKEMGRLLDDPFGVADRLDEFLGSSIYTYEDRMAILRSLFNNEEREMIKQAGIRDWDRRNPQGTPGDQKWPSSSPSWNAQTEDGRRSMVDLRNIIIQGIREAVPRGQNISKAFNECQGKEESPTEWIERLRRSLQIYSGTDPDSPVGEVLLKTQFVAKSWEDIRRKLEKIDGWQDKSLQELLREAQKVYMRREDEKQKVQAKVLVAAVKEVQRQEQASGRDMIIELGISVIVKSSDLVVKMFKLTEKDEVDINPKVWHSKGEVGRLEIDPIHIAIENPEDPIRVKQYPIPLEGRKGLKQADGSYRLVQDLRAVNARTRTRFPVVANPYTLLNRLTPEDVWYSVIDLKDAFWTCPLDEKSRDYFAFQWEDPDTNRKQQLRWTVLPQGFVESPNLFGQALEQLLTQFTPREGTKLLQCVDDLLIAGPTEESVRECTVALLNFTGDKDLKVSKSKLQFMEPEARLLELDSPEWYQIYKKGIRGKLDAKAQILAIECWRTIKVLVEVVSNHTSDALELLAKQHSQIRAFVYQNRLALDYLLAEEGGVCSRFNESECCIEIDDYGETIRGLATEIKKVAHVPVQKCNSIFQASWWDQLFGQGEWWKKLVFFITCSIAGIIFLPCLIPCFIRLIHSVVQGMQIASLPIDPEAAQGKTVSKLMKLEEDKGNGTAAAALRNLKRDKNSTQVMNPHKRTGKNVTSIWS</sequence>
<dbReference type="SUPFAM" id="SSF56672">
    <property type="entry name" value="DNA/RNA polymerases"/>
    <property type="match status" value="1"/>
</dbReference>
<comment type="caution">
    <text evidence="6">The sequence shown here is derived from an EMBL/GenBank/DDBJ whole genome shotgun (WGS) entry which is preliminary data.</text>
</comment>
<evidence type="ECO:0000313" key="6">
    <source>
        <dbReference type="EMBL" id="TRZ09400.1"/>
    </source>
</evidence>
<dbReference type="InterPro" id="IPR000477">
    <property type="entry name" value="RT_dom"/>
</dbReference>
<dbReference type="Pfam" id="PF02093">
    <property type="entry name" value="Gag_p30"/>
    <property type="match status" value="1"/>
</dbReference>
<dbReference type="Pfam" id="PF00429">
    <property type="entry name" value="TLV_coat"/>
    <property type="match status" value="1"/>
</dbReference>
<comment type="similarity">
    <text evidence="1">Belongs to the beta type-B retroviral polymerase family. HERV class-II K(HML-2) pol subfamily.</text>
</comment>
<dbReference type="InterPro" id="IPR050462">
    <property type="entry name" value="Retroviral_Gag-Pol_poly"/>
</dbReference>
<protein>
    <recommendedName>
        <fullName evidence="2">ribonuclease H</fullName>
        <ecNumber evidence="2">3.1.26.4</ecNumber>
    </recommendedName>
</protein>
<dbReference type="Gene3D" id="1.10.375.10">
    <property type="entry name" value="Human Immunodeficiency Virus Type 1 Capsid Protein"/>
    <property type="match status" value="1"/>
</dbReference>
<evidence type="ECO:0000313" key="7">
    <source>
        <dbReference type="Proteomes" id="UP000796761"/>
    </source>
</evidence>
<feature type="region of interest" description="Disordered" evidence="3">
    <location>
        <begin position="724"/>
        <end position="743"/>
    </location>
</feature>
<accession>A0A8K1G0G8</accession>
<dbReference type="SUPFAM" id="SSF47943">
    <property type="entry name" value="Retrovirus capsid protein, N-terminal core domain"/>
    <property type="match status" value="1"/>
</dbReference>
<keyword evidence="7" id="KW-1185">Reference proteome</keyword>
<dbReference type="CDD" id="cd09850">
    <property type="entry name" value="Ebola-like_HR1-HR2"/>
    <property type="match status" value="1"/>
</dbReference>
<dbReference type="EC" id="3.1.26.4" evidence="2"/>
<dbReference type="InterPro" id="IPR008919">
    <property type="entry name" value="Retrov_capsid_N"/>
</dbReference>
<dbReference type="InterPro" id="IPR043502">
    <property type="entry name" value="DNA/RNA_pol_sf"/>
</dbReference>
<feature type="region of interest" description="Disordered" evidence="3">
    <location>
        <begin position="95"/>
        <end position="127"/>
    </location>
</feature>
<dbReference type="PROSITE" id="PS50878">
    <property type="entry name" value="RT_POL"/>
    <property type="match status" value="1"/>
</dbReference>
<evidence type="ECO:0000259" key="5">
    <source>
        <dbReference type="PROSITE" id="PS50878"/>
    </source>
</evidence>
<dbReference type="Gene3D" id="3.10.10.10">
    <property type="entry name" value="HIV Type 1 Reverse Transcriptase, subunit A, domain 1"/>
    <property type="match status" value="1"/>
</dbReference>
<dbReference type="AlphaFoldDB" id="A0A8K1G0G8"/>
<keyword evidence="4" id="KW-1133">Transmembrane helix</keyword>
<organism evidence="6 7">
    <name type="scientific">Zosterops borbonicus</name>
    <dbReference type="NCBI Taxonomy" id="364589"/>
    <lineage>
        <taxon>Eukaryota</taxon>
        <taxon>Metazoa</taxon>
        <taxon>Chordata</taxon>
        <taxon>Craniata</taxon>
        <taxon>Vertebrata</taxon>
        <taxon>Euteleostomi</taxon>
        <taxon>Archelosauria</taxon>
        <taxon>Archosauria</taxon>
        <taxon>Dinosauria</taxon>
        <taxon>Saurischia</taxon>
        <taxon>Theropoda</taxon>
        <taxon>Coelurosauria</taxon>
        <taxon>Aves</taxon>
        <taxon>Neognathae</taxon>
        <taxon>Neoaves</taxon>
        <taxon>Telluraves</taxon>
        <taxon>Australaves</taxon>
        <taxon>Passeriformes</taxon>
        <taxon>Sylvioidea</taxon>
        <taxon>Zosteropidae</taxon>
        <taxon>Zosterops</taxon>
    </lineage>
</organism>
<dbReference type="Proteomes" id="UP000796761">
    <property type="component" value="Unassembled WGS sequence"/>
</dbReference>
<dbReference type="InterPro" id="IPR003036">
    <property type="entry name" value="Gag_P30"/>
</dbReference>
<dbReference type="GO" id="GO:0019068">
    <property type="term" value="P:virion assembly"/>
    <property type="evidence" value="ECO:0007669"/>
    <property type="project" value="InterPro"/>
</dbReference>